<comment type="subcellular location">
    <subcellularLocation>
        <location evidence="1">Membrane</location>
        <topology evidence="1">Multi-pass membrane protein</topology>
    </subcellularLocation>
</comment>
<evidence type="ECO:0000256" key="3">
    <source>
        <dbReference type="ARBA" id="ARBA00022989"/>
    </source>
</evidence>
<evidence type="ECO:0000256" key="5">
    <source>
        <dbReference type="SAM" id="Phobius"/>
    </source>
</evidence>
<organism evidence="7 8">
    <name type="scientific">Flavobacterium macrobrachii</name>
    <dbReference type="NCBI Taxonomy" id="591204"/>
    <lineage>
        <taxon>Bacteria</taxon>
        <taxon>Pseudomonadati</taxon>
        <taxon>Bacteroidota</taxon>
        <taxon>Flavobacteriia</taxon>
        <taxon>Flavobacteriales</taxon>
        <taxon>Flavobacteriaceae</taxon>
        <taxon>Flavobacterium</taxon>
    </lineage>
</organism>
<keyword evidence="4 5" id="KW-0472">Membrane</keyword>
<sequence length="357" mass="41146">IYVIALLHIVLFTYAAVSKLLDFENFQVQLGQSPLLSVYAGWVAWSVPLIEITLALLLMNRRTQFLALIGSFLLMVMFTAYIFIILQFSEYIPCSCGGILEKMNWTEHLYFNLFFCCLSAFAIILTEIEKYSFIKIATINFKILLLAISSSVAIITVVLLFLKSEQLIHQENNFVRRYPPHLYNKKQQINLNYVGHYFAGSNHKSFYLGNYSAPLTVMEIDFDLKKMKQYKIKLDDYSLPYRAAQVRVLDTTFYLSDGTVPCLFKGMITTWNANRIPINAQRFSSFEPIDDTLAVIRSRKQSNNESTLGILKHSYDKNNIRWNNSLLQKQIDGVFDSDGILDYNPSLQKIIYTRSAL</sequence>
<protein>
    <recommendedName>
        <fullName evidence="6">Methylamine utilisation protein MauE domain-containing protein</fullName>
    </recommendedName>
</protein>
<dbReference type="Pfam" id="PF07291">
    <property type="entry name" value="MauE"/>
    <property type="match status" value="1"/>
</dbReference>
<accession>A0ABS2CSJ4</accession>
<evidence type="ECO:0000259" key="6">
    <source>
        <dbReference type="Pfam" id="PF07291"/>
    </source>
</evidence>
<evidence type="ECO:0000313" key="8">
    <source>
        <dbReference type="Proteomes" id="UP000759529"/>
    </source>
</evidence>
<evidence type="ECO:0000256" key="2">
    <source>
        <dbReference type="ARBA" id="ARBA00022692"/>
    </source>
</evidence>
<keyword evidence="2 5" id="KW-0812">Transmembrane</keyword>
<feature type="transmembrane region" description="Helical" evidence="5">
    <location>
        <begin position="109"/>
        <end position="128"/>
    </location>
</feature>
<reference evidence="7 8" key="1">
    <citation type="submission" date="2021-02" db="EMBL/GenBank/DDBJ databases">
        <authorList>
            <person name="Jung H.S."/>
            <person name="Chun B.H."/>
            <person name="Jeon C.O."/>
        </authorList>
    </citation>
    <scope>NUCLEOTIDE SEQUENCE [LARGE SCALE GENOMIC DNA]</scope>
    <source>
        <strain evidence="7 8">LMG 25203</strain>
    </source>
</reference>
<proteinExistence type="predicted"/>
<evidence type="ECO:0000256" key="4">
    <source>
        <dbReference type="ARBA" id="ARBA00023136"/>
    </source>
</evidence>
<name>A0ABS2CSJ4_9FLAO</name>
<comment type="caution">
    <text evidence="7">The sequence shown here is derived from an EMBL/GenBank/DDBJ whole genome shotgun (WGS) entry which is preliminary data.</text>
</comment>
<evidence type="ECO:0000256" key="1">
    <source>
        <dbReference type="ARBA" id="ARBA00004141"/>
    </source>
</evidence>
<feature type="transmembrane region" description="Helical" evidence="5">
    <location>
        <begin position="140"/>
        <end position="162"/>
    </location>
</feature>
<evidence type="ECO:0000313" key="7">
    <source>
        <dbReference type="EMBL" id="MBM6497929.1"/>
    </source>
</evidence>
<gene>
    <name evidence="7" type="ORF">H9X54_001235</name>
</gene>
<dbReference type="EMBL" id="JACSOD020000317">
    <property type="protein sequence ID" value="MBM6497929.1"/>
    <property type="molecule type" value="Genomic_DNA"/>
</dbReference>
<keyword evidence="8" id="KW-1185">Reference proteome</keyword>
<dbReference type="RefSeq" id="WP_204158639.1">
    <property type="nucleotide sequence ID" value="NZ_JACSOD020000317.1"/>
</dbReference>
<dbReference type="InterPro" id="IPR009908">
    <property type="entry name" value="Methylamine_util_MauE"/>
</dbReference>
<feature type="transmembrane region" description="Helical" evidence="5">
    <location>
        <begin position="39"/>
        <end position="58"/>
    </location>
</feature>
<feature type="transmembrane region" description="Helical" evidence="5">
    <location>
        <begin position="65"/>
        <end position="89"/>
    </location>
</feature>
<feature type="domain" description="Methylamine utilisation protein MauE" evidence="6">
    <location>
        <begin position="2"/>
        <end position="124"/>
    </location>
</feature>
<keyword evidence="3 5" id="KW-1133">Transmembrane helix</keyword>
<feature type="non-terminal residue" evidence="7">
    <location>
        <position position="1"/>
    </location>
</feature>
<dbReference type="Proteomes" id="UP000759529">
    <property type="component" value="Unassembled WGS sequence"/>
</dbReference>